<reference evidence="1 2" key="1">
    <citation type="submission" date="2021-03" db="EMBL/GenBank/DDBJ databases">
        <title>Sequencing the genomes of 1000 actinobacteria strains.</title>
        <authorList>
            <person name="Klenk H.-P."/>
        </authorList>
    </citation>
    <scope>NUCLEOTIDE SEQUENCE [LARGE SCALE GENOMIC DNA]</scope>
    <source>
        <strain evidence="1 2">DSM 15797</strain>
    </source>
</reference>
<dbReference type="EMBL" id="JAGIOF010000001">
    <property type="protein sequence ID" value="MBP2387113.1"/>
    <property type="molecule type" value="Genomic_DNA"/>
</dbReference>
<keyword evidence="2" id="KW-1185">Reference proteome</keyword>
<name>A0ABS4XFR6_9MICC</name>
<organism evidence="1 2">
    <name type="scientific">Paeniglutamicibacter kerguelensis</name>
    <dbReference type="NCBI Taxonomy" id="254788"/>
    <lineage>
        <taxon>Bacteria</taxon>
        <taxon>Bacillati</taxon>
        <taxon>Actinomycetota</taxon>
        <taxon>Actinomycetes</taxon>
        <taxon>Micrococcales</taxon>
        <taxon>Micrococcaceae</taxon>
        <taxon>Paeniglutamicibacter</taxon>
    </lineage>
</organism>
<evidence type="ECO:0000313" key="2">
    <source>
        <dbReference type="Proteomes" id="UP001296993"/>
    </source>
</evidence>
<gene>
    <name evidence="1" type="ORF">JOF47_002624</name>
</gene>
<evidence type="ECO:0008006" key="3">
    <source>
        <dbReference type="Google" id="ProtNLM"/>
    </source>
</evidence>
<comment type="caution">
    <text evidence="1">The sequence shown here is derived from an EMBL/GenBank/DDBJ whole genome shotgun (WGS) entry which is preliminary data.</text>
</comment>
<proteinExistence type="predicted"/>
<sequence>MKKTTRTGTALPAAGIRALGIGGAVLSLAFALAGCAAEQKPGVILSTSKAGYSAVVSTEAGHGDSATAQLAGPLVLGPGGCFEVLDGTGTSNWLVLPAGSTVVDGDMPSLRIGNTTYNVGDSVDLGGGFAPLNEAGLEVAGACALEREPFMVHSTAP</sequence>
<dbReference type="RefSeq" id="WP_209999062.1">
    <property type="nucleotide sequence ID" value="NZ_BAAAJY010000005.1"/>
</dbReference>
<accession>A0ABS4XFR6</accession>
<protein>
    <recommendedName>
        <fullName evidence="3">DUF3494 domain-containing protein</fullName>
    </recommendedName>
</protein>
<dbReference type="Proteomes" id="UP001296993">
    <property type="component" value="Unassembled WGS sequence"/>
</dbReference>
<evidence type="ECO:0000313" key="1">
    <source>
        <dbReference type="EMBL" id="MBP2387113.1"/>
    </source>
</evidence>
<dbReference type="PROSITE" id="PS51257">
    <property type="entry name" value="PROKAR_LIPOPROTEIN"/>
    <property type="match status" value="1"/>
</dbReference>